<evidence type="ECO:0000256" key="1">
    <source>
        <dbReference type="SAM" id="Coils"/>
    </source>
</evidence>
<keyword evidence="3" id="KW-1133">Transmembrane helix</keyword>
<dbReference type="InterPro" id="IPR052534">
    <property type="entry name" value="Extracell_DNA_Util/SecSys_Comp"/>
</dbReference>
<dbReference type="RefSeq" id="WP_064009619.1">
    <property type="nucleotide sequence ID" value="NZ_LUUG01000093.1"/>
</dbReference>
<dbReference type="PANTHER" id="PTHR40278">
    <property type="entry name" value="DNA UTILIZATION PROTEIN HOFN"/>
    <property type="match status" value="1"/>
</dbReference>
<dbReference type="PANTHER" id="PTHR40278:SF1">
    <property type="entry name" value="DNA UTILIZATION PROTEIN HOFN"/>
    <property type="match status" value="1"/>
</dbReference>
<feature type="compositionally biased region" description="Low complexity" evidence="2">
    <location>
        <begin position="368"/>
        <end position="377"/>
    </location>
</feature>
<organism evidence="4 5">
    <name type="scientific">Methylomonas methanica</name>
    <dbReference type="NCBI Taxonomy" id="421"/>
    <lineage>
        <taxon>Bacteria</taxon>
        <taxon>Pseudomonadati</taxon>
        <taxon>Pseudomonadota</taxon>
        <taxon>Gammaproteobacteria</taxon>
        <taxon>Methylococcales</taxon>
        <taxon>Methylococcaceae</taxon>
        <taxon>Methylomonas</taxon>
    </lineage>
</organism>
<reference evidence="4 5" key="1">
    <citation type="submission" date="2016-03" db="EMBL/GenBank/DDBJ databases">
        <authorList>
            <person name="Ploux O."/>
        </authorList>
    </citation>
    <scope>NUCLEOTIDE SEQUENCE [LARGE SCALE GENOMIC DNA]</scope>
    <source>
        <strain evidence="4 5">R-45363</strain>
    </source>
</reference>
<dbReference type="AlphaFoldDB" id="A0A177M5S7"/>
<comment type="caution">
    <text evidence="4">The sequence shown here is derived from an EMBL/GenBank/DDBJ whole genome shotgun (WGS) entry which is preliminary data.</text>
</comment>
<keyword evidence="3" id="KW-0812">Transmembrane</keyword>
<dbReference type="Proteomes" id="UP000078090">
    <property type="component" value="Unassembled WGS sequence"/>
</dbReference>
<evidence type="ECO:0000256" key="3">
    <source>
        <dbReference type="SAM" id="Phobius"/>
    </source>
</evidence>
<evidence type="ECO:0000313" key="4">
    <source>
        <dbReference type="EMBL" id="OAI01078.1"/>
    </source>
</evidence>
<dbReference type="SUPFAM" id="SSF53067">
    <property type="entry name" value="Actin-like ATPase domain"/>
    <property type="match status" value="1"/>
</dbReference>
<keyword evidence="1" id="KW-0175">Coiled coil</keyword>
<dbReference type="OrthoDB" id="5621075at2"/>
<evidence type="ECO:0000313" key="5">
    <source>
        <dbReference type="Proteomes" id="UP000078090"/>
    </source>
</evidence>
<dbReference type="InterPro" id="IPR043129">
    <property type="entry name" value="ATPase_NBD"/>
</dbReference>
<sequence>MNLQTSIDFDLKRFFQWWGRELAFLVPNRLRSLLTDRSGALVFSAADADFQINFYRDTEQQTPMTWRLDSNIADSYQSLKAQNPDFEKAECILRLDHTQALKKIVYLPAAAQENLQQVVGFELDRYTPFKAEQVYFAAIPLGKTEHGQIEVLLVFTPKSLLDEQLGKLQALGIQPLRVDYGHASTVCPADAPAYNLLPERYRPRGNALAQAMHWLLNGLLLLLFLAVLIWPVWQEGQAVDVLKNHIKTLEKETRVIEEQQHEIDALRQQTQRLIDIKTQSPALVAVLNELSTLLKDDSWLTHFQFADKRLQIQGQSPAASSLIGLLESSGFFSNVSFVSPLTQDKATGRERFQISMDVSPPPAEPGSDTDATTASDPDPSEPEANGESEQ</sequence>
<gene>
    <name evidence="4" type="ORF">A1332_03300</name>
</gene>
<accession>A0A177M5S7</accession>
<name>A0A177M5S7_METMH</name>
<feature type="region of interest" description="Disordered" evidence="2">
    <location>
        <begin position="348"/>
        <end position="390"/>
    </location>
</feature>
<feature type="compositionally biased region" description="Acidic residues" evidence="2">
    <location>
        <begin position="378"/>
        <end position="390"/>
    </location>
</feature>
<evidence type="ECO:0000256" key="2">
    <source>
        <dbReference type="SAM" id="MobiDB-lite"/>
    </source>
</evidence>
<dbReference type="Pfam" id="PF05137">
    <property type="entry name" value="PilN"/>
    <property type="match status" value="1"/>
</dbReference>
<dbReference type="EMBL" id="LUUG01000093">
    <property type="protein sequence ID" value="OAI01078.1"/>
    <property type="molecule type" value="Genomic_DNA"/>
</dbReference>
<dbReference type="Gene3D" id="3.30.420.380">
    <property type="match status" value="1"/>
</dbReference>
<dbReference type="InterPro" id="IPR007813">
    <property type="entry name" value="PilN"/>
</dbReference>
<feature type="coiled-coil region" evidence="1">
    <location>
        <begin position="239"/>
        <end position="276"/>
    </location>
</feature>
<proteinExistence type="predicted"/>
<protein>
    <submittedName>
        <fullName evidence="4">Fimbrial assembly protein</fullName>
    </submittedName>
</protein>
<keyword evidence="3" id="KW-0472">Membrane</keyword>
<feature type="transmembrane region" description="Helical" evidence="3">
    <location>
        <begin position="214"/>
        <end position="233"/>
    </location>
</feature>